<name>A0A1D7TK17_9BACT</name>
<evidence type="ECO:0000256" key="4">
    <source>
        <dbReference type="ARBA" id="ARBA00023239"/>
    </source>
</evidence>
<dbReference type="GO" id="GO:0030170">
    <property type="term" value="F:pyridoxal phosphate binding"/>
    <property type="evidence" value="ECO:0007669"/>
    <property type="project" value="InterPro"/>
</dbReference>
<dbReference type="SUPFAM" id="SSF53686">
    <property type="entry name" value="Tryptophan synthase beta subunit-like PLP-dependent enzymes"/>
    <property type="match status" value="1"/>
</dbReference>
<dbReference type="CDD" id="cd04886">
    <property type="entry name" value="ACT_ThrD-II-like"/>
    <property type="match status" value="1"/>
</dbReference>
<dbReference type="GO" id="GO:0003941">
    <property type="term" value="F:L-serine ammonia-lyase activity"/>
    <property type="evidence" value="ECO:0007669"/>
    <property type="project" value="UniProtKB-EC"/>
</dbReference>
<evidence type="ECO:0000256" key="2">
    <source>
        <dbReference type="ARBA" id="ARBA00010869"/>
    </source>
</evidence>
<keyword evidence="4 7" id="KW-0456">Lyase</keyword>
<dbReference type="FunFam" id="3.40.50.1100:FF:000007">
    <property type="entry name" value="L-threonine dehydratase catabolic TdcB"/>
    <property type="match status" value="1"/>
</dbReference>
<dbReference type="RefSeq" id="WP_025344739.1">
    <property type="nucleotide sequence ID" value="NZ_CP017111.1"/>
</dbReference>
<reference evidence="8" key="1">
    <citation type="submission" date="2016-08" db="EMBL/GenBank/DDBJ databases">
        <title>Complete genome sequence of the organohalide-respiring Epsilonproteobacterium Sulfurospirillum halorespirans.</title>
        <authorList>
            <person name="Goris T."/>
            <person name="Zimmermann J."/>
            <person name="Schenz B."/>
            <person name="Lemos M."/>
            <person name="Hackermueller J."/>
            <person name="Diekert G."/>
        </authorList>
    </citation>
    <scope>NUCLEOTIDE SEQUENCE [LARGE SCALE GENOMIC DNA]</scope>
    <source>
        <strain>DSM 13726</strain>
        <strain evidence="8">PCE-M2</strain>
    </source>
</reference>
<dbReference type="PROSITE" id="PS51671">
    <property type="entry name" value="ACT"/>
    <property type="match status" value="1"/>
</dbReference>
<keyword evidence="8" id="KW-1185">Reference proteome</keyword>
<comment type="catalytic activity">
    <reaction evidence="5">
        <text>L-serine = pyruvate + NH4(+)</text>
        <dbReference type="Rhea" id="RHEA:19169"/>
        <dbReference type="ChEBI" id="CHEBI:15361"/>
        <dbReference type="ChEBI" id="CHEBI:28938"/>
        <dbReference type="ChEBI" id="CHEBI:33384"/>
        <dbReference type="EC" id="4.3.1.17"/>
    </reaction>
</comment>
<dbReference type="InterPro" id="IPR050147">
    <property type="entry name" value="Ser/Thr_Dehydratase"/>
</dbReference>
<dbReference type="PANTHER" id="PTHR48078">
    <property type="entry name" value="THREONINE DEHYDRATASE, MITOCHONDRIAL-RELATED"/>
    <property type="match status" value="1"/>
</dbReference>
<dbReference type="GO" id="GO:0004794">
    <property type="term" value="F:threonine deaminase activity"/>
    <property type="evidence" value="ECO:0007669"/>
    <property type="project" value="UniProtKB-EC"/>
</dbReference>
<dbReference type="InterPro" id="IPR036052">
    <property type="entry name" value="TrpB-like_PALP_sf"/>
</dbReference>
<evidence type="ECO:0000256" key="3">
    <source>
        <dbReference type="ARBA" id="ARBA00022898"/>
    </source>
</evidence>
<dbReference type="KEGG" id="shal:SHALO_1569"/>
<dbReference type="FunFam" id="3.40.50.1100:FF:000005">
    <property type="entry name" value="Threonine dehydratase catabolic"/>
    <property type="match status" value="1"/>
</dbReference>
<dbReference type="Gene3D" id="3.40.50.1100">
    <property type="match status" value="2"/>
</dbReference>
<evidence type="ECO:0000259" key="6">
    <source>
        <dbReference type="PROSITE" id="PS51671"/>
    </source>
</evidence>
<keyword evidence="3" id="KW-0663">Pyridoxal phosphate</keyword>
<protein>
    <submittedName>
        <fullName evidence="7">Threonine ammonia-lyase</fullName>
        <ecNumber evidence="7">4.3.1.19</ecNumber>
    </submittedName>
</protein>
<dbReference type="EC" id="4.3.1.19" evidence="7"/>
<dbReference type="NCBIfam" id="TIGR01127">
    <property type="entry name" value="ilvA_1Cterm"/>
    <property type="match status" value="1"/>
</dbReference>
<dbReference type="GO" id="GO:0009097">
    <property type="term" value="P:isoleucine biosynthetic process"/>
    <property type="evidence" value="ECO:0007669"/>
    <property type="project" value="TreeGrafter"/>
</dbReference>
<evidence type="ECO:0000256" key="1">
    <source>
        <dbReference type="ARBA" id="ARBA00001933"/>
    </source>
</evidence>
<dbReference type="Proteomes" id="UP000094609">
    <property type="component" value="Chromosome"/>
</dbReference>
<dbReference type="GO" id="GO:0006565">
    <property type="term" value="P:L-serine catabolic process"/>
    <property type="evidence" value="ECO:0007669"/>
    <property type="project" value="TreeGrafter"/>
</dbReference>
<dbReference type="STRING" id="1193502.SHALO_1569"/>
<dbReference type="InterPro" id="IPR001926">
    <property type="entry name" value="TrpB-like_PALP"/>
</dbReference>
<dbReference type="CDD" id="cd01562">
    <property type="entry name" value="Thr-dehyd"/>
    <property type="match status" value="1"/>
</dbReference>
<dbReference type="GO" id="GO:0006567">
    <property type="term" value="P:L-threonine catabolic process"/>
    <property type="evidence" value="ECO:0007669"/>
    <property type="project" value="InterPro"/>
</dbReference>
<evidence type="ECO:0000313" key="8">
    <source>
        <dbReference type="Proteomes" id="UP000094609"/>
    </source>
</evidence>
<dbReference type="PANTHER" id="PTHR48078:SF6">
    <property type="entry name" value="L-THREONINE DEHYDRATASE CATABOLIC TDCB"/>
    <property type="match status" value="1"/>
</dbReference>
<accession>A0A1D7TK17</accession>
<proteinExistence type="inferred from homology"/>
<dbReference type="PATRIC" id="fig|1193502.14.peg.1593"/>
<dbReference type="InterPro" id="IPR000634">
    <property type="entry name" value="Ser/Thr_deHydtase_PyrdxlP-BS"/>
</dbReference>
<feature type="domain" description="ACT" evidence="6">
    <location>
        <begin position="328"/>
        <end position="403"/>
    </location>
</feature>
<sequence>MIALSEIVKAKRQLANVVTKTPCALAPHLSEEVGAQVYLKKENLQITGAYKLRGAYNKIASLTKEERAQGVIAASAGNHAQGVAYSARSFGISATIVMPEATPLLKVTGTKALGAEVILSGDNYDEAYAYALTYAKEHGLTFIHPFEDDIVIAGQGTVALEMIDEINDLDIIVVPIGGGGLISGMASAIKQIDPKIRVIGVNASGAPAMCESFYAKKAINSKSVRTIADGIAVRDVSVSNLEHILECVDEVVTVDDEEIAAAILFLLERQKLVVEGGGAASVAAIMHQKFNFTKNMKIGAVLSGGNIDVQMLSVIIEKGLIKSHRKMKLVITLIDKPGSLMRLTDLFKNANANIIQIDYDRFSTNLSYGDAQITIMLETKGIEHQKMIGSLLEAAGYAFKEEV</sequence>
<organism evidence="7 8">
    <name type="scientific">Sulfurospirillum halorespirans DSM 13726</name>
    <dbReference type="NCBI Taxonomy" id="1193502"/>
    <lineage>
        <taxon>Bacteria</taxon>
        <taxon>Pseudomonadati</taxon>
        <taxon>Campylobacterota</taxon>
        <taxon>Epsilonproteobacteria</taxon>
        <taxon>Campylobacterales</taxon>
        <taxon>Sulfurospirillaceae</taxon>
        <taxon>Sulfurospirillum</taxon>
    </lineage>
</organism>
<gene>
    <name evidence="7" type="ORF">SHALO_1569</name>
</gene>
<dbReference type="InterPro" id="IPR002912">
    <property type="entry name" value="ACT_dom"/>
</dbReference>
<dbReference type="InterPro" id="IPR005789">
    <property type="entry name" value="Thr_deHydtase_catblc"/>
</dbReference>
<comment type="similarity">
    <text evidence="2">Belongs to the serine/threonine dehydratase family.</text>
</comment>
<dbReference type="EMBL" id="CP017111">
    <property type="protein sequence ID" value="AOO65342.1"/>
    <property type="molecule type" value="Genomic_DNA"/>
</dbReference>
<comment type="cofactor">
    <cofactor evidence="1">
        <name>pyridoxal 5'-phosphate</name>
        <dbReference type="ChEBI" id="CHEBI:597326"/>
    </cofactor>
</comment>
<evidence type="ECO:0000313" key="7">
    <source>
        <dbReference type="EMBL" id="AOO65342.1"/>
    </source>
</evidence>
<dbReference type="Pfam" id="PF00291">
    <property type="entry name" value="PALP"/>
    <property type="match status" value="1"/>
</dbReference>
<dbReference type="PROSITE" id="PS00165">
    <property type="entry name" value="DEHYDRATASE_SER_THR"/>
    <property type="match status" value="1"/>
</dbReference>
<dbReference type="AlphaFoldDB" id="A0A1D7TK17"/>
<dbReference type="InterPro" id="IPR044561">
    <property type="entry name" value="ACT_ThrD-II-like"/>
</dbReference>
<evidence type="ECO:0000256" key="5">
    <source>
        <dbReference type="ARBA" id="ARBA00049406"/>
    </source>
</evidence>